<keyword evidence="15" id="KW-1185">Reference proteome</keyword>
<evidence type="ECO:0000256" key="7">
    <source>
        <dbReference type="ARBA" id="ARBA00023235"/>
    </source>
</evidence>
<sequence>YAWGIRGADSRVARYGVESGSVRAIDQSAPYAELWLGTHPSGPSLLDDGTELGKVVKNGQLPWLLKVLSAGKCLSIQAHPDKALAKRLHETRPDVYKDDNHKPEMAIALTPFEAMCGFRRLSEIAVHLRKHPEFAACISTEAQLGVFMASSLDVGGQKRALHGLFESFMACDAATSRAQLEKLSAWERKASRAILRLEEQFPGDVGAMAPLFLNYLLIAPGESFFMAANEPRGSRVGHAYVAGEILECMACSDNVVRAGLTPKHKDVENLVDMLSYTMGGPDIEFGRLVHVGEGTRTLCYTPPVPEFEVLITTVEPGASYEIAPCEVPSILICIEGIGHTVSAPGPDGV</sequence>
<dbReference type="InParanoid" id="F0YAJ2"/>
<evidence type="ECO:0000256" key="4">
    <source>
        <dbReference type="ARBA" id="ARBA00011956"/>
    </source>
</evidence>
<dbReference type="InterPro" id="IPR046456">
    <property type="entry name" value="PMI_typeI_C"/>
</dbReference>
<gene>
    <name evidence="14" type="ORF">AURANDRAFT_2565</name>
</gene>
<feature type="binding site" evidence="9">
    <location>
        <position position="77"/>
    </location>
    <ligand>
        <name>Zn(2+)</name>
        <dbReference type="ChEBI" id="CHEBI:29105"/>
    </ligand>
</feature>
<organism evidence="15">
    <name type="scientific">Aureococcus anophagefferens</name>
    <name type="common">Harmful bloom alga</name>
    <dbReference type="NCBI Taxonomy" id="44056"/>
    <lineage>
        <taxon>Eukaryota</taxon>
        <taxon>Sar</taxon>
        <taxon>Stramenopiles</taxon>
        <taxon>Ochrophyta</taxon>
        <taxon>Pelagophyceae</taxon>
        <taxon>Pelagomonadales</taxon>
        <taxon>Pelagomonadaceae</taxon>
        <taxon>Aureococcus</taxon>
    </lineage>
</organism>
<comment type="pathway">
    <text evidence="2">Nucleotide-sugar biosynthesis; GDP-alpha-D-mannose biosynthesis; alpha-D-mannose 1-phosphate from D-fructose 6-phosphate: step 1/2.</text>
</comment>
<dbReference type="PANTHER" id="PTHR10309">
    <property type="entry name" value="MANNOSE-6-PHOSPHATE ISOMERASE"/>
    <property type="match status" value="1"/>
</dbReference>
<evidence type="ECO:0000256" key="2">
    <source>
        <dbReference type="ARBA" id="ARBA00004666"/>
    </source>
</evidence>
<dbReference type="AlphaFoldDB" id="F0YAJ2"/>
<dbReference type="OrthoDB" id="6605218at2759"/>
<comment type="similarity">
    <text evidence="3 11">Belongs to the mannose-6-phosphate isomerase type 1 family.</text>
</comment>
<dbReference type="Gene3D" id="1.10.441.10">
    <property type="entry name" value="Phosphomannose Isomerase, domain 2"/>
    <property type="match status" value="1"/>
</dbReference>
<evidence type="ECO:0000259" key="13">
    <source>
        <dbReference type="Pfam" id="PF20511"/>
    </source>
</evidence>
<dbReference type="GO" id="GO:0004476">
    <property type="term" value="F:mannose-6-phosphate isomerase activity"/>
    <property type="evidence" value="ECO:0007669"/>
    <property type="project" value="UniProtKB-EC"/>
</dbReference>
<dbReference type="NCBIfam" id="TIGR00218">
    <property type="entry name" value="manA"/>
    <property type="match status" value="1"/>
</dbReference>
<feature type="non-terminal residue" evidence="14">
    <location>
        <position position="1"/>
    </location>
</feature>
<dbReference type="InterPro" id="IPR016305">
    <property type="entry name" value="Mannose-6-P_Isomerase"/>
</dbReference>
<dbReference type="PANTHER" id="PTHR10309:SF0">
    <property type="entry name" value="MANNOSE-6-PHOSPHATE ISOMERASE"/>
    <property type="match status" value="1"/>
</dbReference>
<feature type="domain" description="Phosphomannose isomerase type I catalytic" evidence="13">
    <location>
        <begin position="1"/>
        <end position="120"/>
    </location>
</feature>
<dbReference type="OMA" id="EFAACIS"/>
<dbReference type="Proteomes" id="UP000002729">
    <property type="component" value="Unassembled WGS sequence"/>
</dbReference>
<dbReference type="InterPro" id="IPR018050">
    <property type="entry name" value="Pmannose_isomerase-type1_CS"/>
</dbReference>
<keyword evidence="6 9" id="KW-0862">Zinc</keyword>
<dbReference type="GO" id="GO:0005975">
    <property type="term" value="P:carbohydrate metabolic process"/>
    <property type="evidence" value="ECO:0007669"/>
    <property type="project" value="InterPro"/>
</dbReference>
<dbReference type="Pfam" id="PF01238">
    <property type="entry name" value="PMI_typeI_C"/>
    <property type="match status" value="1"/>
</dbReference>
<accession>F0YAJ2</accession>
<dbReference type="InterPro" id="IPR014710">
    <property type="entry name" value="RmlC-like_jellyroll"/>
</dbReference>
<name>F0YAJ2_AURAN</name>
<evidence type="ECO:0000259" key="12">
    <source>
        <dbReference type="Pfam" id="PF01238"/>
    </source>
</evidence>
<evidence type="ECO:0000256" key="6">
    <source>
        <dbReference type="ARBA" id="ARBA00022833"/>
    </source>
</evidence>
<evidence type="ECO:0000313" key="14">
    <source>
        <dbReference type="EMBL" id="EGB07941.1"/>
    </source>
</evidence>
<evidence type="ECO:0000313" key="15">
    <source>
        <dbReference type="Proteomes" id="UP000002729"/>
    </source>
</evidence>
<feature type="binding site" evidence="9">
    <location>
        <position position="104"/>
    </location>
    <ligand>
        <name>Zn(2+)</name>
        <dbReference type="ChEBI" id="CHEBI:29105"/>
    </ligand>
</feature>
<dbReference type="CDD" id="cd07011">
    <property type="entry name" value="cupin_PMI_type_I_N"/>
    <property type="match status" value="1"/>
</dbReference>
<dbReference type="InterPro" id="IPR001250">
    <property type="entry name" value="Man6P_Isoase-1"/>
</dbReference>
<feature type="active site" evidence="8">
    <location>
        <position position="257"/>
    </location>
</feature>
<evidence type="ECO:0000256" key="10">
    <source>
        <dbReference type="RuleBase" id="RU000611"/>
    </source>
</evidence>
<dbReference type="GO" id="GO:0009298">
    <property type="term" value="P:GDP-mannose biosynthetic process"/>
    <property type="evidence" value="ECO:0007669"/>
    <property type="project" value="UniProtKB-UniPathway"/>
</dbReference>
<dbReference type="Pfam" id="PF20511">
    <property type="entry name" value="PMI_typeI_cat"/>
    <property type="match status" value="1"/>
</dbReference>
<dbReference type="KEGG" id="aaf:AURANDRAFT_2565"/>
<keyword evidence="7 10" id="KW-0413">Isomerase</keyword>
<feature type="binding site" evidence="9">
    <location>
        <position position="238"/>
    </location>
    <ligand>
        <name>Zn(2+)</name>
        <dbReference type="ChEBI" id="CHEBI:29105"/>
    </ligand>
</feature>
<dbReference type="PROSITE" id="PS00965">
    <property type="entry name" value="PMI_I_1"/>
    <property type="match status" value="1"/>
</dbReference>
<evidence type="ECO:0000256" key="1">
    <source>
        <dbReference type="ARBA" id="ARBA00000757"/>
    </source>
</evidence>
<dbReference type="PRINTS" id="PR00714">
    <property type="entry name" value="MAN6PISMRASE"/>
</dbReference>
<proteinExistence type="inferred from homology"/>
<dbReference type="PIRSF" id="PIRSF001480">
    <property type="entry name" value="Mannose-6-phosphate_isomerase"/>
    <property type="match status" value="1"/>
</dbReference>
<dbReference type="EC" id="5.3.1.8" evidence="4 10"/>
<keyword evidence="5 9" id="KW-0479">Metal-binding</keyword>
<comment type="catalytic activity">
    <reaction evidence="1 10">
        <text>D-mannose 6-phosphate = D-fructose 6-phosphate</text>
        <dbReference type="Rhea" id="RHEA:12356"/>
        <dbReference type="ChEBI" id="CHEBI:58735"/>
        <dbReference type="ChEBI" id="CHEBI:61527"/>
        <dbReference type="EC" id="5.3.1.8"/>
    </reaction>
</comment>
<dbReference type="GeneID" id="20220083"/>
<comment type="cofactor">
    <cofactor evidence="9 10">
        <name>Zn(2+)</name>
        <dbReference type="ChEBI" id="CHEBI:29105"/>
    </cofactor>
    <text evidence="9 10">Binds 1 zinc ion per subunit.</text>
</comment>
<dbReference type="SUPFAM" id="SSF51182">
    <property type="entry name" value="RmlC-like cupins"/>
    <property type="match status" value="1"/>
</dbReference>
<dbReference type="Gene3D" id="2.60.120.10">
    <property type="entry name" value="Jelly Rolls"/>
    <property type="match status" value="2"/>
</dbReference>
<feature type="binding site" evidence="9">
    <location>
        <position position="79"/>
    </location>
    <ligand>
        <name>Zn(2+)</name>
        <dbReference type="ChEBI" id="CHEBI:29105"/>
    </ligand>
</feature>
<reference evidence="14 15" key="1">
    <citation type="journal article" date="2011" name="Proc. Natl. Acad. Sci. U.S.A.">
        <title>Niche of harmful alga Aureococcus anophagefferens revealed through ecogenomics.</title>
        <authorList>
            <person name="Gobler C.J."/>
            <person name="Berry D.L."/>
            <person name="Dyhrman S.T."/>
            <person name="Wilhelm S.W."/>
            <person name="Salamov A."/>
            <person name="Lobanov A.V."/>
            <person name="Zhang Y."/>
            <person name="Collier J.L."/>
            <person name="Wurch L.L."/>
            <person name="Kustka A.B."/>
            <person name="Dill B.D."/>
            <person name="Shah M."/>
            <person name="VerBerkmoes N.C."/>
            <person name="Kuo A."/>
            <person name="Terry A."/>
            <person name="Pangilinan J."/>
            <person name="Lindquist E.A."/>
            <person name="Lucas S."/>
            <person name="Paulsen I.T."/>
            <person name="Hattenrath-Lehmann T.K."/>
            <person name="Talmage S.C."/>
            <person name="Walker E.A."/>
            <person name="Koch F."/>
            <person name="Burson A.M."/>
            <person name="Marcoval M.A."/>
            <person name="Tang Y.Z."/>
            <person name="Lecleir G.R."/>
            <person name="Coyne K.J."/>
            <person name="Berg G.M."/>
            <person name="Bertrand E.M."/>
            <person name="Saito M.A."/>
            <person name="Gladyshev V.N."/>
            <person name="Grigoriev I.V."/>
        </authorList>
    </citation>
    <scope>NUCLEOTIDE SEQUENCE [LARGE SCALE GENOMIC DNA]</scope>
    <source>
        <strain evidence="15">CCMP 1984</strain>
    </source>
</reference>
<evidence type="ECO:0000256" key="5">
    <source>
        <dbReference type="ARBA" id="ARBA00022723"/>
    </source>
</evidence>
<evidence type="ECO:0000256" key="9">
    <source>
        <dbReference type="PIRSR" id="PIRSR001480-2"/>
    </source>
</evidence>
<dbReference type="GO" id="GO:0008270">
    <property type="term" value="F:zinc ion binding"/>
    <property type="evidence" value="ECO:0007669"/>
    <property type="project" value="InterPro"/>
</dbReference>
<feature type="non-terminal residue" evidence="14">
    <location>
        <position position="349"/>
    </location>
</feature>
<dbReference type="PROSITE" id="PS00966">
    <property type="entry name" value="PMI_I_2"/>
    <property type="match status" value="1"/>
</dbReference>
<evidence type="ECO:0000256" key="11">
    <source>
        <dbReference type="RuleBase" id="RU004189"/>
    </source>
</evidence>
<protein>
    <recommendedName>
        <fullName evidence="4 10">Mannose-6-phosphate isomerase</fullName>
        <ecNumber evidence="4 10">5.3.1.8</ecNumber>
    </recommendedName>
</protein>
<feature type="domain" description="Phosphomannose isomerase type I C-terminal" evidence="12">
    <location>
        <begin position="300"/>
        <end position="336"/>
    </location>
</feature>
<evidence type="ECO:0000256" key="3">
    <source>
        <dbReference type="ARBA" id="ARBA00010772"/>
    </source>
</evidence>
<evidence type="ECO:0000256" key="8">
    <source>
        <dbReference type="PIRSR" id="PIRSR001480-1"/>
    </source>
</evidence>
<dbReference type="eggNOG" id="KOG2757">
    <property type="taxonomic scope" value="Eukaryota"/>
</dbReference>
<dbReference type="RefSeq" id="XP_009037172.1">
    <property type="nucleotide sequence ID" value="XM_009038924.1"/>
</dbReference>
<dbReference type="GO" id="GO:0005829">
    <property type="term" value="C:cytosol"/>
    <property type="evidence" value="ECO:0007669"/>
    <property type="project" value="TreeGrafter"/>
</dbReference>
<dbReference type="InterPro" id="IPR046457">
    <property type="entry name" value="PMI_typeI_cat"/>
</dbReference>
<dbReference type="EMBL" id="GL833129">
    <property type="protein sequence ID" value="EGB07941.1"/>
    <property type="molecule type" value="Genomic_DNA"/>
</dbReference>
<dbReference type="InterPro" id="IPR011051">
    <property type="entry name" value="RmlC_Cupin_sf"/>
</dbReference>
<dbReference type="UniPathway" id="UPA00126">
    <property type="reaction ID" value="UER00423"/>
</dbReference>